<dbReference type="InterPro" id="IPR050482">
    <property type="entry name" value="Sensor_HK_TwoCompSys"/>
</dbReference>
<dbReference type="Proteomes" id="UP000199482">
    <property type="component" value="Chromosome I"/>
</dbReference>
<dbReference type="EMBL" id="SODL02000004">
    <property type="protein sequence ID" value="MCP2368281.1"/>
    <property type="molecule type" value="Genomic_DNA"/>
</dbReference>
<dbReference type="InterPro" id="IPR003594">
    <property type="entry name" value="HATPase_dom"/>
</dbReference>
<feature type="transmembrane region" description="Helical" evidence="4">
    <location>
        <begin position="120"/>
        <end position="139"/>
    </location>
</feature>
<reference evidence="8" key="2">
    <citation type="submission" date="2016-10" db="EMBL/GenBank/DDBJ databases">
        <authorList>
            <person name="Varghese N."/>
            <person name="Submissions S."/>
        </authorList>
    </citation>
    <scope>NUCLEOTIDE SEQUENCE [LARGE SCALE GENOMIC DNA]</scope>
    <source>
        <strain evidence="8">CPCC 202695</strain>
    </source>
</reference>
<keyword evidence="1" id="KW-0808">Transferase</keyword>
<dbReference type="InterPro" id="IPR036890">
    <property type="entry name" value="HATPase_C_sf"/>
</dbReference>
<dbReference type="PANTHER" id="PTHR24421:SF61">
    <property type="entry name" value="OXYGEN SENSOR HISTIDINE KINASE NREB"/>
    <property type="match status" value="1"/>
</dbReference>
<feature type="transmembrane region" description="Helical" evidence="4">
    <location>
        <begin position="64"/>
        <end position="84"/>
    </location>
</feature>
<dbReference type="PROSITE" id="PS51257">
    <property type="entry name" value="PROKAR_LIPOPROTEIN"/>
    <property type="match status" value="1"/>
</dbReference>
<dbReference type="Gene3D" id="3.30.565.10">
    <property type="entry name" value="Histidine kinase-like ATPase, C-terminal domain"/>
    <property type="match status" value="1"/>
</dbReference>
<evidence type="ECO:0000256" key="1">
    <source>
        <dbReference type="ARBA" id="ARBA00022679"/>
    </source>
</evidence>
<keyword evidence="4" id="KW-1133">Transmembrane helix</keyword>
<feature type="domain" description="Histidine kinase/HSP90-like ATPase" evidence="5">
    <location>
        <begin position="299"/>
        <end position="386"/>
    </location>
</feature>
<evidence type="ECO:0000259" key="5">
    <source>
        <dbReference type="Pfam" id="PF02518"/>
    </source>
</evidence>
<evidence type="ECO:0000313" key="7">
    <source>
        <dbReference type="EMBL" id="SDS67999.1"/>
    </source>
</evidence>
<keyword evidence="2 7" id="KW-0418">Kinase</keyword>
<feature type="transmembrane region" description="Helical" evidence="4">
    <location>
        <begin position="42"/>
        <end position="59"/>
    </location>
</feature>
<dbReference type="RefSeq" id="WP_092670994.1">
    <property type="nucleotide sequence ID" value="NZ_BMDN01000004.1"/>
</dbReference>
<dbReference type="OrthoDB" id="5125370at2"/>
<feature type="transmembrane region" description="Helical" evidence="4">
    <location>
        <begin position="15"/>
        <end position="36"/>
    </location>
</feature>
<evidence type="ECO:0000256" key="4">
    <source>
        <dbReference type="SAM" id="Phobius"/>
    </source>
</evidence>
<reference evidence="6" key="3">
    <citation type="submission" date="2022-06" db="EMBL/GenBank/DDBJ databases">
        <title>Genomic Encyclopedia of Type Strains, Phase III (KMG-III): the genomes of soil and plant-associated and newly described type strains.</title>
        <authorList>
            <person name="Whitman W."/>
        </authorList>
    </citation>
    <scope>NUCLEOTIDE SEQUENCE</scope>
    <source>
        <strain evidence="6">CPCC 202695</strain>
    </source>
</reference>
<dbReference type="Proteomes" id="UP000893823">
    <property type="component" value="Unassembled WGS sequence"/>
</dbReference>
<proteinExistence type="predicted"/>
<name>A0A1H1U845_9MICO</name>
<feature type="transmembrane region" description="Helical" evidence="4">
    <location>
        <begin position="145"/>
        <end position="164"/>
    </location>
</feature>
<dbReference type="EMBL" id="LT629755">
    <property type="protein sequence ID" value="SDS67999.1"/>
    <property type="molecule type" value="Genomic_DNA"/>
</dbReference>
<dbReference type="PANTHER" id="PTHR24421">
    <property type="entry name" value="NITRATE/NITRITE SENSOR PROTEIN NARX-RELATED"/>
    <property type="match status" value="1"/>
</dbReference>
<dbReference type="GO" id="GO:0000160">
    <property type="term" value="P:phosphorelay signal transduction system"/>
    <property type="evidence" value="ECO:0007669"/>
    <property type="project" value="UniProtKB-KW"/>
</dbReference>
<dbReference type="Pfam" id="PF02518">
    <property type="entry name" value="HATPase_c"/>
    <property type="match status" value="1"/>
</dbReference>
<keyword evidence="4" id="KW-0812">Transmembrane</keyword>
<dbReference type="AlphaFoldDB" id="A0A1H1U845"/>
<protein>
    <submittedName>
        <fullName evidence="7">Signal transduction histidine kinase</fullName>
    </submittedName>
</protein>
<evidence type="ECO:0000256" key="2">
    <source>
        <dbReference type="ARBA" id="ARBA00022777"/>
    </source>
</evidence>
<evidence type="ECO:0000313" key="9">
    <source>
        <dbReference type="Proteomes" id="UP000893823"/>
    </source>
</evidence>
<evidence type="ECO:0000256" key="3">
    <source>
        <dbReference type="ARBA" id="ARBA00023012"/>
    </source>
</evidence>
<sequence>MRRIDKERDRLLRRLARAGGLTGAILALACLLVPGVLDDERFALVVALDLLLILLTVLATSRGALLPTVGALAAAVGLMVAIGVDTVLDPAAATALAITAGLTTPAIAVPTIVRPNGTGIVVAAVAAVLGSLGICAATGSDVGLVLVAAMAGWIAMIATGVWLARAIARAAERIDEVGRAHEAERLASESEAQQRQDARVLHDTVLATLSLLAHSGVGVGASALRQQAGDDARLLRQLRLGAPLDNGSSAIFSPESAVAGGGLGTTFESVRKRFARMGLDVKWHGAGQLMLPRDTLDALLGALGECLENVRRHSGVNEADVTITDDERTVRAMVTDQGHGFEPAAVDPARLGFAESVVGRLHTVGGRARVFSSPGSGTTVMLEVPKP</sequence>
<keyword evidence="4" id="KW-0472">Membrane</keyword>
<feature type="transmembrane region" description="Helical" evidence="4">
    <location>
        <begin position="90"/>
        <end position="113"/>
    </location>
</feature>
<evidence type="ECO:0000313" key="8">
    <source>
        <dbReference type="Proteomes" id="UP000199482"/>
    </source>
</evidence>
<organism evidence="7 8">
    <name type="scientific">Agromyces flavus</name>
    <dbReference type="NCBI Taxonomy" id="589382"/>
    <lineage>
        <taxon>Bacteria</taxon>
        <taxon>Bacillati</taxon>
        <taxon>Actinomycetota</taxon>
        <taxon>Actinomycetes</taxon>
        <taxon>Micrococcales</taxon>
        <taxon>Microbacteriaceae</taxon>
        <taxon>Agromyces</taxon>
    </lineage>
</organism>
<dbReference type="GO" id="GO:0016301">
    <property type="term" value="F:kinase activity"/>
    <property type="evidence" value="ECO:0007669"/>
    <property type="project" value="UniProtKB-KW"/>
</dbReference>
<dbReference type="STRING" id="589382.SAMN04489721_1721"/>
<evidence type="ECO:0000313" key="6">
    <source>
        <dbReference type="EMBL" id="MCP2368281.1"/>
    </source>
</evidence>
<keyword evidence="9" id="KW-1185">Reference proteome</keyword>
<gene>
    <name evidence="6" type="ORF">BCL57_002454</name>
    <name evidence="7" type="ORF">SAMN04489721_1721</name>
</gene>
<dbReference type="SUPFAM" id="SSF55874">
    <property type="entry name" value="ATPase domain of HSP90 chaperone/DNA topoisomerase II/histidine kinase"/>
    <property type="match status" value="1"/>
</dbReference>
<reference evidence="7" key="1">
    <citation type="submission" date="2016-10" db="EMBL/GenBank/DDBJ databases">
        <authorList>
            <person name="de Groot N.N."/>
        </authorList>
    </citation>
    <scope>NUCLEOTIDE SEQUENCE [LARGE SCALE GENOMIC DNA]</scope>
    <source>
        <strain evidence="7">CPCC 202695</strain>
    </source>
</reference>
<accession>A0A1H1U845</accession>
<keyword evidence="3" id="KW-0902">Two-component regulatory system</keyword>